<feature type="transmembrane region" description="Helical" evidence="1">
    <location>
        <begin position="42"/>
        <end position="65"/>
    </location>
</feature>
<sequence>MGLGFAAASLFNLTVTLPRSRQVLASFADDSWLPPYRRVLRVLLPAAPAVIGGVVGFQAAVAWHLLRGRRVTGALRWAQAFMLSLVPALTWPYWPPNVVLPALLEVLVRRISQVTPATPPRP</sequence>
<keyword evidence="3" id="KW-1185">Reference proteome</keyword>
<evidence type="ECO:0000256" key="1">
    <source>
        <dbReference type="SAM" id="Phobius"/>
    </source>
</evidence>
<gene>
    <name evidence="2" type="ORF">NYP18_08045</name>
</gene>
<accession>A0ABT2FWJ3</accession>
<dbReference type="EMBL" id="JANWTC010000005">
    <property type="protein sequence ID" value="MCS5479608.1"/>
    <property type="molecule type" value="Genomic_DNA"/>
</dbReference>
<dbReference type="RefSeq" id="WP_259427671.1">
    <property type="nucleotide sequence ID" value="NZ_JANWTC010000005.1"/>
</dbReference>
<protein>
    <submittedName>
        <fullName evidence="2">Uncharacterized protein</fullName>
    </submittedName>
</protein>
<dbReference type="Proteomes" id="UP001205965">
    <property type="component" value="Unassembled WGS sequence"/>
</dbReference>
<evidence type="ECO:0000313" key="2">
    <source>
        <dbReference type="EMBL" id="MCS5479608.1"/>
    </source>
</evidence>
<keyword evidence="1" id="KW-0812">Transmembrane</keyword>
<comment type="caution">
    <text evidence="2">The sequence shown here is derived from an EMBL/GenBank/DDBJ whole genome shotgun (WGS) entry which is preliminary data.</text>
</comment>
<evidence type="ECO:0000313" key="3">
    <source>
        <dbReference type="Proteomes" id="UP001205965"/>
    </source>
</evidence>
<keyword evidence="1" id="KW-1133">Transmembrane helix</keyword>
<reference evidence="2 3" key="1">
    <citation type="submission" date="2022-08" db="EMBL/GenBank/DDBJ databases">
        <title>YIM 101645 draft genome.</title>
        <authorList>
            <person name="Chen X."/>
        </authorList>
    </citation>
    <scope>NUCLEOTIDE SEQUENCE [LARGE SCALE GENOMIC DNA]</scope>
    <source>
        <strain evidence="2 3">YIM 101645</strain>
    </source>
</reference>
<keyword evidence="1" id="KW-0472">Membrane</keyword>
<feature type="transmembrane region" description="Helical" evidence="1">
    <location>
        <begin position="77"/>
        <end position="94"/>
    </location>
</feature>
<name>A0ABT2FWJ3_9CORY</name>
<proteinExistence type="predicted"/>
<organism evidence="2 3">
    <name type="scientific">Corynebacterium lemuris</name>
    <dbReference type="NCBI Taxonomy" id="1859292"/>
    <lineage>
        <taxon>Bacteria</taxon>
        <taxon>Bacillati</taxon>
        <taxon>Actinomycetota</taxon>
        <taxon>Actinomycetes</taxon>
        <taxon>Mycobacteriales</taxon>
        <taxon>Corynebacteriaceae</taxon>
        <taxon>Corynebacterium</taxon>
    </lineage>
</organism>